<sequence length="645" mass="66242">MAALATLSTFDTSHAGCLHSVEFDFFATRLATASSDRTIRLWSVSTPPEVSTGANGAHEVTPKAATFLQELRGHEGPVWQVRWAHPSFGNLLASCGYDRRVIIWQQTSPATGLQSQHGRVFPAAAQSLFAPVYTNEDHTASVNSIAFCPHELGLHLAAGSSDGSVSVLSLSADAVAQGAGMQGGLCWSRKAFAAHFNGVNSVAWAPFRPDAQGGQELLLATGGCDSQVRLWRVDPATQEWQQLHQLTCSDPHTDWVRDVAFQPASASSLLLSSSLLLASCSEDCTVKLWVGEASASSYTWSLLQTLRLHAPVWRVSWSVSGTVLSVACGEKDVYLFRETVGGQWEKVSRLVGPDSVPASPAPMPSPAPAQPGQPTGTPQGLPHAPQASQPLPNAAPPSMGAYPSHPSHPPSHPAHPPSHPAHPPSHPSLPPYPSHPPSHPSFPPSQPSLPPNSALPPSGSALSANSALPPAPAGSAIQAPQGLGATAAGGPGVSFPPAPGYPGAPSASAGLYGPPPTTSSQTYPHPAAASPYPPSGAFPPPAGVQAPGQGMGTAGPTPFFPAGTAPATPKPPAFYNVGAPEGQIGQGQPGAAPPTAAPFFPGGQAPGVAPPPTSLFPRPPQGAPGPQAQQGYAPRAPMYTPYKAN</sequence>
<dbReference type="GeneID" id="13444596"/>
<evidence type="ECO:0000256" key="5">
    <source>
        <dbReference type="ARBA" id="ARBA00022737"/>
    </source>
</evidence>
<feature type="compositionally biased region" description="Low complexity" evidence="12">
    <location>
        <begin position="543"/>
        <end position="567"/>
    </location>
</feature>
<dbReference type="PANTHER" id="PTHR11024:SF2">
    <property type="entry name" value="PROTEIN SEC13 HOMOLOG"/>
    <property type="match status" value="1"/>
</dbReference>
<evidence type="ECO:0000313" key="13">
    <source>
        <dbReference type="EMBL" id="CBZ52515.1"/>
    </source>
</evidence>
<protein>
    <submittedName>
        <fullName evidence="14">WD domain, G-beta repeat-containing protein</fullName>
    </submittedName>
</protein>
<evidence type="ECO:0000256" key="11">
    <source>
        <dbReference type="PROSITE-ProRule" id="PRU00221"/>
    </source>
</evidence>
<name>F0VFM1_NEOCL</name>
<accession>F0VFM1</accession>
<evidence type="ECO:0000256" key="1">
    <source>
        <dbReference type="ARBA" id="ARBA00004567"/>
    </source>
</evidence>
<feature type="compositionally biased region" description="Low complexity" evidence="12">
    <location>
        <begin position="624"/>
        <end position="637"/>
    </location>
</feature>
<feature type="repeat" description="WD" evidence="11">
    <location>
        <begin position="71"/>
        <end position="105"/>
    </location>
</feature>
<reference evidence="13" key="1">
    <citation type="submission" date="2011-02" db="EMBL/GenBank/DDBJ databases">
        <authorList>
            <person name="Aslett M."/>
        </authorList>
    </citation>
    <scope>NUCLEOTIDE SEQUENCE</scope>
    <source>
        <strain evidence="13">Liverpool</strain>
    </source>
</reference>
<evidence type="ECO:0000313" key="14">
    <source>
        <dbReference type="EMBL" id="CEL66492.1"/>
    </source>
</evidence>
<feature type="compositionally biased region" description="Low complexity" evidence="12">
    <location>
        <begin position="597"/>
        <end position="607"/>
    </location>
</feature>
<evidence type="ECO:0000256" key="4">
    <source>
        <dbReference type="ARBA" id="ARBA00022574"/>
    </source>
</evidence>
<proteinExistence type="inferred from homology"/>
<reference evidence="13" key="2">
    <citation type="submission" date="2011-03" db="EMBL/GenBank/DDBJ databases">
        <title>Comparative genomics and transcriptomics of Neospora caninum and Toxoplasma gondii.</title>
        <authorList>
            <person name="Reid A.J."/>
            <person name="Sohal A."/>
            <person name="Harris D."/>
            <person name="Quail M."/>
            <person name="Sanders M."/>
            <person name="Berriman M."/>
            <person name="Wastling J.M."/>
            <person name="Pain A."/>
        </authorList>
    </citation>
    <scope>NUCLEOTIDE SEQUENCE</scope>
    <source>
        <strain evidence="13">Liverpool</strain>
    </source>
</reference>
<dbReference type="SMART" id="SM00320">
    <property type="entry name" value="WD40"/>
    <property type="match status" value="6"/>
</dbReference>
<dbReference type="AlphaFoldDB" id="F0VFM1"/>
<evidence type="ECO:0000256" key="9">
    <source>
        <dbReference type="ARBA" id="ARBA00023132"/>
    </source>
</evidence>
<dbReference type="PANTHER" id="PTHR11024">
    <property type="entry name" value="NUCLEAR PORE COMPLEX PROTEIN SEC13 / SEH1 FAMILY MEMBER"/>
    <property type="match status" value="1"/>
</dbReference>
<keyword evidence="3" id="KW-0813">Transport</keyword>
<feature type="compositionally biased region" description="Low complexity" evidence="12">
    <location>
        <begin position="455"/>
        <end position="476"/>
    </location>
</feature>
<dbReference type="PROSITE" id="PS50082">
    <property type="entry name" value="WD_REPEATS_2"/>
    <property type="match status" value="3"/>
</dbReference>
<evidence type="ECO:0000313" key="15">
    <source>
        <dbReference type="Proteomes" id="UP000007494"/>
    </source>
</evidence>
<feature type="compositionally biased region" description="Pro residues" evidence="12">
    <location>
        <begin position="531"/>
        <end position="542"/>
    </location>
</feature>
<dbReference type="OrthoDB" id="364224at2759"/>
<dbReference type="InterPro" id="IPR037363">
    <property type="entry name" value="Sec13/Seh1_fam"/>
</dbReference>
<feature type="compositionally biased region" description="Pro residues" evidence="12">
    <location>
        <begin position="406"/>
        <end position="454"/>
    </location>
</feature>
<keyword evidence="7" id="KW-0653">Protein transport</keyword>
<dbReference type="Gene3D" id="2.130.10.10">
    <property type="entry name" value="YVTN repeat-like/Quinoprotein amine dehydrogenase"/>
    <property type="match status" value="1"/>
</dbReference>
<dbReference type="GO" id="GO:0006606">
    <property type="term" value="P:protein import into nucleus"/>
    <property type="evidence" value="ECO:0007669"/>
    <property type="project" value="TreeGrafter"/>
</dbReference>
<keyword evidence="9" id="KW-0906">Nuclear pore complex</keyword>
<dbReference type="VEuPathDB" id="ToxoDB:NCLIV_023040"/>
<dbReference type="Proteomes" id="UP000007494">
    <property type="component" value="Chromosome VIIa"/>
</dbReference>
<dbReference type="GO" id="GO:0031080">
    <property type="term" value="C:nuclear pore outer ring"/>
    <property type="evidence" value="ECO:0007669"/>
    <property type="project" value="TreeGrafter"/>
</dbReference>
<keyword evidence="4 11" id="KW-0853">WD repeat</keyword>
<feature type="region of interest" description="Disordered" evidence="12">
    <location>
        <begin position="506"/>
        <end position="645"/>
    </location>
</feature>
<dbReference type="InParanoid" id="F0VFM1"/>
<feature type="compositionally biased region" description="Pro residues" evidence="12">
    <location>
        <begin position="608"/>
        <end position="623"/>
    </location>
</feature>
<dbReference type="RefSeq" id="XP_003882547.1">
    <property type="nucleotide sequence ID" value="XM_003882498.1"/>
</dbReference>
<dbReference type="OMA" id="MNDKPHN"/>
<dbReference type="GO" id="GO:0030127">
    <property type="term" value="C:COPII vesicle coat"/>
    <property type="evidence" value="ECO:0007669"/>
    <property type="project" value="TreeGrafter"/>
</dbReference>
<keyword evidence="5" id="KW-0677">Repeat</keyword>
<evidence type="ECO:0000256" key="3">
    <source>
        <dbReference type="ARBA" id="ARBA00022448"/>
    </source>
</evidence>
<evidence type="ECO:0000256" key="12">
    <source>
        <dbReference type="SAM" id="MobiDB-lite"/>
    </source>
</evidence>
<evidence type="ECO:0000256" key="10">
    <source>
        <dbReference type="ARBA" id="ARBA00023242"/>
    </source>
</evidence>
<feature type="compositionally biased region" description="Low complexity" evidence="12">
    <location>
        <begin position="372"/>
        <end position="382"/>
    </location>
</feature>
<feature type="compositionally biased region" description="Pro residues" evidence="12">
    <location>
        <begin position="359"/>
        <end position="371"/>
    </location>
</feature>
<keyword evidence="15" id="KW-1185">Reference proteome</keyword>
<dbReference type="EMBL" id="FR823388">
    <property type="protein sequence ID" value="CBZ52515.1"/>
    <property type="molecule type" value="Genomic_DNA"/>
</dbReference>
<evidence type="ECO:0000256" key="7">
    <source>
        <dbReference type="ARBA" id="ARBA00022927"/>
    </source>
</evidence>
<dbReference type="Pfam" id="PF00400">
    <property type="entry name" value="WD40"/>
    <property type="match status" value="6"/>
</dbReference>
<dbReference type="InterPro" id="IPR015943">
    <property type="entry name" value="WD40/YVTN_repeat-like_dom_sf"/>
</dbReference>
<feature type="region of interest" description="Disordered" evidence="12">
    <location>
        <begin position="351"/>
        <end position="478"/>
    </location>
</feature>
<feature type="repeat" description="WD" evidence="11">
    <location>
        <begin position="11"/>
        <end position="52"/>
    </location>
</feature>
<dbReference type="eggNOG" id="KOG1332">
    <property type="taxonomic scope" value="Eukaryota"/>
</dbReference>
<feature type="repeat" description="WD" evidence="11">
    <location>
        <begin position="192"/>
        <end position="234"/>
    </location>
</feature>
<keyword evidence="10" id="KW-0539">Nucleus</keyword>
<evidence type="ECO:0000256" key="2">
    <source>
        <dbReference type="ARBA" id="ARBA00010102"/>
    </source>
</evidence>
<dbReference type="GO" id="GO:0090114">
    <property type="term" value="P:COPII-coated vesicle budding"/>
    <property type="evidence" value="ECO:0007669"/>
    <property type="project" value="TreeGrafter"/>
</dbReference>
<dbReference type="SUPFAM" id="SSF50978">
    <property type="entry name" value="WD40 repeat-like"/>
    <property type="match status" value="1"/>
</dbReference>
<organism evidence="13 15">
    <name type="scientific">Neospora caninum (strain Liverpool)</name>
    <dbReference type="NCBI Taxonomy" id="572307"/>
    <lineage>
        <taxon>Eukaryota</taxon>
        <taxon>Sar</taxon>
        <taxon>Alveolata</taxon>
        <taxon>Apicomplexa</taxon>
        <taxon>Conoidasida</taxon>
        <taxon>Coccidia</taxon>
        <taxon>Eucoccidiorida</taxon>
        <taxon>Eimeriorina</taxon>
        <taxon>Sarcocystidae</taxon>
        <taxon>Neospora</taxon>
    </lineage>
</organism>
<keyword evidence="8" id="KW-0811">Translocation</keyword>
<gene>
    <name evidence="14" type="ORF">BN1204_023040</name>
    <name evidence="13" type="ORF">NCLIV_023040</name>
</gene>
<dbReference type="GO" id="GO:0051028">
    <property type="term" value="P:mRNA transport"/>
    <property type="evidence" value="ECO:0007669"/>
    <property type="project" value="UniProtKB-KW"/>
</dbReference>
<evidence type="ECO:0000256" key="8">
    <source>
        <dbReference type="ARBA" id="ARBA00023010"/>
    </source>
</evidence>
<dbReference type="PROSITE" id="PS50294">
    <property type="entry name" value="WD_REPEATS_REGION"/>
    <property type="match status" value="1"/>
</dbReference>
<reference evidence="14" key="4">
    <citation type="journal article" date="2015" name="PLoS ONE">
        <title>Comprehensive Evaluation of Toxoplasma gondii VEG and Neospora caninum LIV Genomes with Tachyzoite Stage Transcriptome and Proteome Defines Novel Transcript Features.</title>
        <authorList>
            <person name="Ramaprasad A."/>
            <person name="Mourier T."/>
            <person name="Naeem R."/>
            <person name="Malas T.B."/>
            <person name="Moussa E."/>
            <person name="Panigrahi A."/>
            <person name="Vermont S.J."/>
            <person name="Otto T.D."/>
            <person name="Wastling J."/>
            <person name="Pain A."/>
        </authorList>
    </citation>
    <scope>NUCLEOTIDE SEQUENCE</scope>
    <source>
        <strain evidence="14">Liverpool</strain>
    </source>
</reference>
<comment type="similarity">
    <text evidence="2">Belongs to the WD repeat SEC13 family.</text>
</comment>
<dbReference type="GO" id="GO:0005198">
    <property type="term" value="F:structural molecule activity"/>
    <property type="evidence" value="ECO:0007669"/>
    <property type="project" value="InterPro"/>
</dbReference>
<dbReference type="InterPro" id="IPR036322">
    <property type="entry name" value="WD40_repeat_dom_sf"/>
</dbReference>
<evidence type="ECO:0000256" key="6">
    <source>
        <dbReference type="ARBA" id="ARBA00022816"/>
    </source>
</evidence>
<dbReference type="InterPro" id="IPR001680">
    <property type="entry name" value="WD40_rpt"/>
</dbReference>
<keyword evidence="6" id="KW-0509">mRNA transport</keyword>
<reference evidence="15" key="3">
    <citation type="journal article" date="2012" name="PLoS Pathog.">
        <title>Comparative genomics of the apicomplexan parasites Toxoplasma gondii and Neospora caninum: Coccidia differing in host range and transmission strategy.</title>
        <authorList>
            <person name="Reid A.J."/>
            <person name="Vermont S.J."/>
            <person name="Cotton J.A."/>
            <person name="Harris D."/>
            <person name="Hill-Cawthorne G.A."/>
            <person name="Konen-Waisman S."/>
            <person name="Latham S.M."/>
            <person name="Mourier T."/>
            <person name="Norton R."/>
            <person name="Quail M.A."/>
            <person name="Sanders M."/>
            <person name="Shanmugam D."/>
            <person name="Sohal A."/>
            <person name="Wasmuth J.D."/>
            <person name="Brunk B."/>
            <person name="Grigg M.E."/>
            <person name="Howard J.C."/>
            <person name="Parkinson J."/>
            <person name="Roos D.S."/>
            <person name="Trees A.J."/>
            <person name="Berriman M."/>
            <person name="Pain A."/>
            <person name="Wastling J.M."/>
        </authorList>
    </citation>
    <scope>NUCLEOTIDE SEQUENCE [LARGE SCALE GENOMIC DNA]</scope>
    <source>
        <strain evidence="15">Liverpool</strain>
    </source>
</reference>
<comment type="subcellular location">
    <subcellularLocation>
        <location evidence="1">Nucleus</location>
        <location evidence="1">Nuclear pore complex</location>
    </subcellularLocation>
</comment>
<dbReference type="EMBL" id="LN714481">
    <property type="protein sequence ID" value="CEL66492.1"/>
    <property type="molecule type" value="Genomic_DNA"/>
</dbReference>